<evidence type="ECO:0000313" key="10">
    <source>
        <dbReference type="EMBL" id="SVD44030.1"/>
    </source>
</evidence>
<dbReference type="PANTHER" id="PTHR35011">
    <property type="entry name" value="2,3-DIKETO-L-GULONATE TRAP TRANSPORTER SMALL PERMEASE PROTEIN YIAM"/>
    <property type="match status" value="1"/>
</dbReference>
<evidence type="ECO:0000256" key="5">
    <source>
        <dbReference type="ARBA" id="ARBA00022692"/>
    </source>
</evidence>
<evidence type="ECO:0000256" key="7">
    <source>
        <dbReference type="ARBA" id="ARBA00023136"/>
    </source>
</evidence>
<dbReference type="EMBL" id="UINC01150795">
    <property type="protein sequence ID" value="SVD44030.1"/>
    <property type="molecule type" value="Genomic_DNA"/>
</dbReference>
<evidence type="ECO:0000259" key="9">
    <source>
        <dbReference type="Pfam" id="PF04290"/>
    </source>
</evidence>
<evidence type="ECO:0000256" key="2">
    <source>
        <dbReference type="ARBA" id="ARBA00022448"/>
    </source>
</evidence>
<proteinExistence type="predicted"/>
<sequence length="134" mass="15493">MVLIVFLSVFQRYVLKSPLSFSEELVGLLLCSMLFLSLPYISNSEKHVKINLVVNLLSDKAKLFASILSSLVMITFCFWMLVETIPWMDFAIRLNLKTENSRLILFPWMAVIPLALLINIFISLKKIYKIYSLI</sequence>
<dbReference type="GO" id="GO:0022857">
    <property type="term" value="F:transmembrane transporter activity"/>
    <property type="evidence" value="ECO:0007669"/>
    <property type="project" value="TreeGrafter"/>
</dbReference>
<dbReference type="GO" id="GO:0005886">
    <property type="term" value="C:plasma membrane"/>
    <property type="evidence" value="ECO:0007669"/>
    <property type="project" value="UniProtKB-SubCell"/>
</dbReference>
<keyword evidence="2" id="KW-0813">Transport</keyword>
<dbReference type="PANTHER" id="PTHR35011:SF2">
    <property type="entry name" value="2,3-DIKETO-L-GULONATE TRAP TRANSPORTER SMALL PERMEASE PROTEIN YIAM"/>
    <property type="match status" value="1"/>
</dbReference>
<evidence type="ECO:0000256" key="8">
    <source>
        <dbReference type="SAM" id="Phobius"/>
    </source>
</evidence>
<evidence type="ECO:0000256" key="3">
    <source>
        <dbReference type="ARBA" id="ARBA00022475"/>
    </source>
</evidence>
<keyword evidence="4" id="KW-0997">Cell inner membrane</keyword>
<name>A0A382VC54_9ZZZZ</name>
<evidence type="ECO:0000256" key="1">
    <source>
        <dbReference type="ARBA" id="ARBA00004429"/>
    </source>
</evidence>
<feature type="domain" description="Tripartite ATP-independent periplasmic transporters DctQ component" evidence="9">
    <location>
        <begin position="1"/>
        <end position="129"/>
    </location>
</feature>
<keyword evidence="6 8" id="KW-1133">Transmembrane helix</keyword>
<comment type="subcellular location">
    <subcellularLocation>
        <location evidence="1">Cell inner membrane</location>
        <topology evidence="1">Multi-pass membrane protein</topology>
    </subcellularLocation>
</comment>
<keyword evidence="3" id="KW-1003">Cell membrane</keyword>
<feature type="transmembrane region" description="Helical" evidence="8">
    <location>
        <begin position="63"/>
        <end position="82"/>
    </location>
</feature>
<dbReference type="AlphaFoldDB" id="A0A382VC54"/>
<evidence type="ECO:0000256" key="4">
    <source>
        <dbReference type="ARBA" id="ARBA00022519"/>
    </source>
</evidence>
<reference evidence="10" key="1">
    <citation type="submission" date="2018-05" db="EMBL/GenBank/DDBJ databases">
        <authorList>
            <person name="Lanie J.A."/>
            <person name="Ng W.-L."/>
            <person name="Kazmierczak K.M."/>
            <person name="Andrzejewski T.M."/>
            <person name="Davidsen T.M."/>
            <person name="Wayne K.J."/>
            <person name="Tettelin H."/>
            <person name="Glass J.I."/>
            <person name="Rusch D."/>
            <person name="Podicherti R."/>
            <person name="Tsui H.-C.T."/>
            <person name="Winkler M.E."/>
        </authorList>
    </citation>
    <scope>NUCLEOTIDE SEQUENCE</scope>
</reference>
<gene>
    <name evidence="10" type="ORF">METZ01_LOCUS396884</name>
</gene>
<organism evidence="10">
    <name type="scientific">marine metagenome</name>
    <dbReference type="NCBI Taxonomy" id="408172"/>
    <lineage>
        <taxon>unclassified sequences</taxon>
        <taxon>metagenomes</taxon>
        <taxon>ecological metagenomes</taxon>
    </lineage>
</organism>
<dbReference type="InterPro" id="IPR055348">
    <property type="entry name" value="DctQ"/>
</dbReference>
<evidence type="ECO:0000256" key="6">
    <source>
        <dbReference type="ARBA" id="ARBA00022989"/>
    </source>
</evidence>
<accession>A0A382VC54</accession>
<dbReference type="Pfam" id="PF04290">
    <property type="entry name" value="DctQ"/>
    <property type="match status" value="1"/>
</dbReference>
<dbReference type="GO" id="GO:0015740">
    <property type="term" value="P:C4-dicarboxylate transport"/>
    <property type="evidence" value="ECO:0007669"/>
    <property type="project" value="TreeGrafter"/>
</dbReference>
<keyword evidence="5 8" id="KW-0812">Transmembrane</keyword>
<protein>
    <recommendedName>
        <fullName evidence="9">Tripartite ATP-independent periplasmic transporters DctQ component domain-containing protein</fullName>
    </recommendedName>
</protein>
<dbReference type="InterPro" id="IPR007387">
    <property type="entry name" value="TRAP_DctQ"/>
</dbReference>
<keyword evidence="7 8" id="KW-0472">Membrane</keyword>
<feature type="transmembrane region" description="Helical" evidence="8">
    <location>
        <begin position="26"/>
        <end position="42"/>
    </location>
</feature>
<feature type="transmembrane region" description="Helical" evidence="8">
    <location>
        <begin position="102"/>
        <end position="124"/>
    </location>
</feature>